<evidence type="ECO:0000313" key="1">
    <source>
        <dbReference type="EMBL" id="KUN79137.1"/>
    </source>
</evidence>
<dbReference type="AlphaFoldDB" id="A0A101SS07"/>
<dbReference type="STRING" id="1943.AQJ64_29070"/>
<organism evidence="1 2">
    <name type="scientific">Streptomyces griseoruber</name>
    <dbReference type="NCBI Taxonomy" id="1943"/>
    <lineage>
        <taxon>Bacteria</taxon>
        <taxon>Bacillati</taxon>
        <taxon>Actinomycetota</taxon>
        <taxon>Actinomycetes</taxon>
        <taxon>Kitasatosporales</taxon>
        <taxon>Streptomycetaceae</taxon>
        <taxon>Streptomyces</taxon>
    </lineage>
</organism>
<proteinExistence type="predicted"/>
<keyword evidence="2" id="KW-1185">Reference proteome</keyword>
<dbReference type="EMBL" id="LMWW01000049">
    <property type="protein sequence ID" value="KUN79137.1"/>
    <property type="molecule type" value="Genomic_DNA"/>
</dbReference>
<reference evidence="1 2" key="1">
    <citation type="submission" date="2015-10" db="EMBL/GenBank/DDBJ databases">
        <title>Draft genome sequence of Streptomyces griseoruber DSM 40281, type strain for the species Streptomyces griseoruber.</title>
        <authorList>
            <person name="Ruckert C."/>
            <person name="Winkler A."/>
            <person name="Kalinowski J."/>
            <person name="Kampfer P."/>
            <person name="Glaeser S."/>
        </authorList>
    </citation>
    <scope>NUCLEOTIDE SEQUENCE [LARGE SCALE GENOMIC DNA]</scope>
    <source>
        <strain evidence="1 2">DSM 40281</strain>
    </source>
</reference>
<evidence type="ECO:0000313" key="2">
    <source>
        <dbReference type="Proteomes" id="UP000052982"/>
    </source>
</evidence>
<name>A0A101SS07_9ACTN</name>
<accession>A0A101SS07</accession>
<gene>
    <name evidence="1" type="ORF">AQJ64_29070</name>
</gene>
<protein>
    <submittedName>
        <fullName evidence="1">Uncharacterized protein</fullName>
    </submittedName>
</protein>
<sequence>MTASMAFYADTRTTVRLSQYGTDRAPILALDGADHSLTLSAFDTLPMAAHLAFARDLAAACADYVKALEVYAATVADNGQESIEGP</sequence>
<dbReference type="Proteomes" id="UP000052982">
    <property type="component" value="Unassembled WGS sequence"/>
</dbReference>
<dbReference type="OrthoDB" id="4247467at2"/>
<comment type="caution">
    <text evidence="1">The sequence shown here is derived from an EMBL/GenBank/DDBJ whole genome shotgun (WGS) entry which is preliminary data.</text>
</comment>
<dbReference type="RefSeq" id="WP_055633146.1">
    <property type="nucleotide sequence ID" value="NZ_KQ948775.1"/>
</dbReference>